<protein>
    <recommendedName>
        <fullName evidence="3">Type IX secretion system outer membrane channel protein PorV</fullName>
    </recommendedName>
</protein>
<evidence type="ECO:0000313" key="2">
    <source>
        <dbReference type="Proteomes" id="UP000437748"/>
    </source>
</evidence>
<proteinExistence type="predicted"/>
<dbReference type="Gene3D" id="2.40.160.60">
    <property type="entry name" value="Outer membrane protein transport protein (OMPP1/FadL/TodX)"/>
    <property type="match status" value="1"/>
</dbReference>
<dbReference type="RefSeq" id="WP_153420224.1">
    <property type="nucleotide sequence ID" value="NZ_WFLM01000003.1"/>
</dbReference>
<gene>
    <name evidence="1" type="ORF">GCL60_08255</name>
</gene>
<evidence type="ECO:0000313" key="1">
    <source>
        <dbReference type="EMBL" id="KAB8038842.1"/>
    </source>
</evidence>
<keyword evidence="2" id="KW-1185">Reference proteome</keyword>
<dbReference type="OrthoDB" id="5288699at2"/>
<reference evidence="1 2" key="1">
    <citation type="submission" date="2019-10" db="EMBL/GenBank/DDBJ databases">
        <title>New species of Slilvanegrellaceae.</title>
        <authorList>
            <person name="Pitt A."/>
            <person name="Hahn M.W."/>
        </authorList>
    </citation>
    <scope>NUCLEOTIDE SEQUENCE [LARGE SCALE GENOMIC DNA]</scope>
    <source>
        <strain evidence="1 2">SP-Ram-0.45-NSY-1</strain>
    </source>
</reference>
<accession>A0A6N6VRU7</accession>
<comment type="caution">
    <text evidence="1">The sequence shown here is derived from an EMBL/GenBank/DDBJ whole genome shotgun (WGS) entry which is preliminary data.</text>
</comment>
<organism evidence="1 2">
    <name type="scientific">Silvanigrella paludirubra</name>
    <dbReference type="NCBI Taxonomy" id="2499159"/>
    <lineage>
        <taxon>Bacteria</taxon>
        <taxon>Pseudomonadati</taxon>
        <taxon>Bdellovibrionota</taxon>
        <taxon>Oligoflexia</taxon>
        <taxon>Silvanigrellales</taxon>
        <taxon>Silvanigrellaceae</taxon>
        <taxon>Silvanigrella</taxon>
    </lineage>
</organism>
<evidence type="ECO:0008006" key="3">
    <source>
        <dbReference type="Google" id="ProtNLM"/>
    </source>
</evidence>
<dbReference type="AlphaFoldDB" id="A0A6N6VRU7"/>
<dbReference type="Proteomes" id="UP000437748">
    <property type="component" value="Unassembled WGS sequence"/>
</dbReference>
<dbReference type="EMBL" id="WFLM01000003">
    <property type="protein sequence ID" value="KAB8038842.1"/>
    <property type="molecule type" value="Genomic_DNA"/>
</dbReference>
<sequence>MLKFLSIIKLIVILSIILINYRVYSDSSILIPPTPMYLGARPLGMGDAFVAVADDENTIFQNPAGIGLNNLKSKSILKSASFPNISFSSNAYTTDLLGNYFNSFEYPSGIINKAVTNSDTNNIVFTRLSLFPNVVIGRFQLGILVDSYVNGYTTKSNSIQTSAYSTSASPLTYDRTFTLFSRDQYGPVMGFSYTFSRHIVLGLGSRFMQRATKMNTIEANQNGAIDASNKASDKNVNYTYGFAFDTGIILPLYDSINTKIAFSFLDVGDTTYKAASSSSSNEVEKMNIKGGLSISPDISKNVGTILSIEEERINDPRVDDRNKLRAGCEFSFGEKTGANAPFSARLGYGMQTFSAGMSIYILFANLEFATYGESVPINNGYVIDRRYITKLTVDILN</sequence>
<name>A0A6N6VRU7_9BACT</name>